<proteinExistence type="predicted"/>
<dbReference type="Gene3D" id="3.30.70.100">
    <property type="match status" value="1"/>
</dbReference>
<dbReference type="Proteomes" id="UP000019116">
    <property type="component" value="Chromosome 7A"/>
</dbReference>
<dbReference type="STRING" id="4565.A0A3B6RAJ2"/>
<dbReference type="SUPFAM" id="SSF56112">
    <property type="entry name" value="Protein kinase-like (PK-like)"/>
    <property type="match status" value="1"/>
</dbReference>
<dbReference type="InterPro" id="IPR051863">
    <property type="entry name" value="HIPP"/>
</dbReference>
<reference evidence="2" key="2">
    <citation type="submission" date="2018-10" db="UniProtKB">
        <authorList>
            <consortium name="EnsemblPlants"/>
        </authorList>
    </citation>
    <scope>IDENTIFICATION</scope>
</reference>
<dbReference type="AlphaFoldDB" id="A0A3B6RAJ2"/>
<dbReference type="GO" id="GO:0046872">
    <property type="term" value="F:metal ion binding"/>
    <property type="evidence" value="ECO:0007669"/>
    <property type="project" value="UniProtKB-KW"/>
</dbReference>
<dbReference type="OrthoDB" id="1923658at2759"/>
<evidence type="ECO:0000313" key="2">
    <source>
        <dbReference type="EnsemblPlants" id="TraesCS7A02G015700.1"/>
    </source>
</evidence>
<dbReference type="EnsemblPlants" id="TraesCS7A02G015700.1">
    <property type="protein sequence ID" value="TraesCS7A02G015700.1"/>
    <property type="gene ID" value="TraesCS7A02G015700"/>
</dbReference>
<dbReference type="Gramene" id="TraesCS7A03G0032700.1">
    <property type="protein sequence ID" value="TraesCS7A03G0032700.1.CDS"/>
    <property type="gene ID" value="TraesCS7A03G0032700"/>
</dbReference>
<dbReference type="InterPro" id="IPR011009">
    <property type="entry name" value="Kinase-like_dom_sf"/>
</dbReference>
<sequence>MAARKKIVVKVEVDDSQSRKAIKALSTLRGTTTTSLLSSFVCESVSDVDNNVRASGIEVISVNTKHGKITVVGVVNPVDVLGRLRKKLFPNAEIVAVEPVMETNEITYEFLNHITNNFSEERIIGRGGHGVVFKVLYDYY</sequence>
<evidence type="ECO:0000256" key="1">
    <source>
        <dbReference type="ARBA" id="ARBA00022723"/>
    </source>
</evidence>
<name>A0A3B6RAJ2_WHEAT</name>
<keyword evidence="3" id="KW-1185">Reference proteome</keyword>
<dbReference type="PANTHER" id="PTHR45811">
    <property type="entry name" value="COPPER TRANSPORT PROTEIN FAMILY-RELATED"/>
    <property type="match status" value="1"/>
</dbReference>
<dbReference type="Gene3D" id="3.30.200.20">
    <property type="entry name" value="Phosphorylase Kinase, domain 1"/>
    <property type="match status" value="1"/>
</dbReference>
<dbReference type="PANTHER" id="PTHR45811:SF57">
    <property type="entry name" value="CBS DOMAIN-CONTAINING PROTEIN"/>
    <property type="match status" value="1"/>
</dbReference>
<reference evidence="2" key="1">
    <citation type="submission" date="2018-08" db="EMBL/GenBank/DDBJ databases">
        <authorList>
            <person name="Rossello M."/>
        </authorList>
    </citation>
    <scope>NUCLEOTIDE SEQUENCE [LARGE SCALE GENOMIC DNA]</scope>
    <source>
        <strain evidence="2">cv. Chinese Spring</strain>
    </source>
</reference>
<organism evidence="2">
    <name type="scientific">Triticum aestivum</name>
    <name type="common">Wheat</name>
    <dbReference type="NCBI Taxonomy" id="4565"/>
    <lineage>
        <taxon>Eukaryota</taxon>
        <taxon>Viridiplantae</taxon>
        <taxon>Streptophyta</taxon>
        <taxon>Embryophyta</taxon>
        <taxon>Tracheophyta</taxon>
        <taxon>Spermatophyta</taxon>
        <taxon>Magnoliopsida</taxon>
        <taxon>Liliopsida</taxon>
        <taxon>Poales</taxon>
        <taxon>Poaceae</taxon>
        <taxon>BOP clade</taxon>
        <taxon>Pooideae</taxon>
        <taxon>Triticodae</taxon>
        <taxon>Triticeae</taxon>
        <taxon>Triticinae</taxon>
        <taxon>Triticum</taxon>
    </lineage>
</organism>
<dbReference type="Gramene" id="TraesCS7A02G015700.1">
    <property type="protein sequence ID" value="TraesCS7A02G015700.1"/>
    <property type="gene ID" value="TraesCS7A02G015700"/>
</dbReference>
<keyword evidence="1" id="KW-0479">Metal-binding</keyword>
<evidence type="ECO:0000313" key="3">
    <source>
        <dbReference type="Proteomes" id="UP000019116"/>
    </source>
</evidence>
<accession>A0A3B6RAJ2</accession>
<protein>
    <submittedName>
        <fullName evidence="2">Uncharacterized protein</fullName>
    </submittedName>
</protein>
<dbReference type="SMR" id="A0A3B6RAJ2"/>